<dbReference type="EMBL" id="JANPWB010000004">
    <property type="protein sequence ID" value="KAJ1191283.1"/>
    <property type="molecule type" value="Genomic_DNA"/>
</dbReference>
<comment type="caution">
    <text evidence="1">The sequence shown here is derived from an EMBL/GenBank/DDBJ whole genome shotgun (WGS) entry which is preliminary data.</text>
</comment>
<dbReference type="Proteomes" id="UP001066276">
    <property type="component" value="Chromosome 2_2"/>
</dbReference>
<dbReference type="AlphaFoldDB" id="A0AAV7UQF7"/>
<proteinExistence type="predicted"/>
<evidence type="ECO:0000313" key="2">
    <source>
        <dbReference type="Proteomes" id="UP001066276"/>
    </source>
</evidence>
<sequence>MLTERARYGRCLKDPDYVSFTLRFEPGAKGETSECSHEGERLIAAREAAAERMECSWAAVRPVRLPGL</sequence>
<evidence type="ECO:0000313" key="1">
    <source>
        <dbReference type="EMBL" id="KAJ1191283.1"/>
    </source>
</evidence>
<reference evidence="1" key="1">
    <citation type="journal article" date="2022" name="bioRxiv">
        <title>Sequencing and chromosome-scale assembly of the giantPleurodeles waltlgenome.</title>
        <authorList>
            <person name="Brown T."/>
            <person name="Elewa A."/>
            <person name="Iarovenko S."/>
            <person name="Subramanian E."/>
            <person name="Araus A.J."/>
            <person name="Petzold A."/>
            <person name="Susuki M."/>
            <person name="Suzuki K.-i.T."/>
            <person name="Hayashi T."/>
            <person name="Toyoda A."/>
            <person name="Oliveira C."/>
            <person name="Osipova E."/>
            <person name="Leigh N.D."/>
            <person name="Simon A."/>
            <person name="Yun M.H."/>
        </authorList>
    </citation>
    <scope>NUCLEOTIDE SEQUENCE</scope>
    <source>
        <strain evidence="1">20211129_DDA</strain>
        <tissue evidence="1">Liver</tissue>
    </source>
</reference>
<protein>
    <submittedName>
        <fullName evidence="1">Uncharacterized protein</fullName>
    </submittedName>
</protein>
<gene>
    <name evidence="1" type="ORF">NDU88_000599</name>
</gene>
<name>A0AAV7UQF7_PLEWA</name>
<accession>A0AAV7UQF7</accession>
<keyword evidence="2" id="KW-1185">Reference proteome</keyword>
<organism evidence="1 2">
    <name type="scientific">Pleurodeles waltl</name>
    <name type="common">Iberian ribbed newt</name>
    <dbReference type="NCBI Taxonomy" id="8319"/>
    <lineage>
        <taxon>Eukaryota</taxon>
        <taxon>Metazoa</taxon>
        <taxon>Chordata</taxon>
        <taxon>Craniata</taxon>
        <taxon>Vertebrata</taxon>
        <taxon>Euteleostomi</taxon>
        <taxon>Amphibia</taxon>
        <taxon>Batrachia</taxon>
        <taxon>Caudata</taxon>
        <taxon>Salamandroidea</taxon>
        <taxon>Salamandridae</taxon>
        <taxon>Pleurodelinae</taxon>
        <taxon>Pleurodeles</taxon>
    </lineage>
</organism>